<dbReference type="FunFam" id="1.10.10.10:FF:000001">
    <property type="entry name" value="LysR family transcriptional regulator"/>
    <property type="match status" value="1"/>
</dbReference>
<dbReference type="Pfam" id="PF03466">
    <property type="entry name" value="LysR_substrate"/>
    <property type="match status" value="1"/>
</dbReference>
<dbReference type="PRINTS" id="PR00039">
    <property type="entry name" value="HTHLYSR"/>
</dbReference>
<dbReference type="RefSeq" id="WP_054582339.1">
    <property type="nucleotide sequence ID" value="NZ_CP012808.1"/>
</dbReference>
<keyword evidence="2" id="KW-0805">Transcription regulation</keyword>
<dbReference type="GO" id="GO:0003677">
    <property type="term" value="F:DNA binding"/>
    <property type="evidence" value="ECO:0007669"/>
    <property type="project" value="UniProtKB-KW"/>
</dbReference>
<name>A0A0N9VGB4_9GAMM</name>
<accession>A0A0N9VGB4</accession>
<feature type="domain" description="HTH lysR-type" evidence="6">
    <location>
        <begin position="1"/>
        <end position="58"/>
    </location>
</feature>
<dbReference type="InterPro" id="IPR005119">
    <property type="entry name" value="LysR_subst-bd"/>
</dbReference>
<comment type="similarity">
    <text evidence="1">Belongs to the LysR transcriptional regulatory family.</text>
</comment>
<dbReference type="KEGG" id="aei:AOY20_13420"/>
<proteinExistence type="inferred from homology"/>
<keyword evidence="4" id="KW-0010">Activator</keyword>
<evidence type="ECO:0000256" key="1">
    <source>
        <dbReference type="ARBA" id="ARBA00009437"/>
    </source>
</evidence>
<dbReference type="EMBL" id="CP012808">
    <property type="protein sequence ID" value="ALH96460.1"/>
    <property type="molecule type" value="Genomic_DNA"/>
</dbReference>
<dbReference type="GO" id="GO:2000142">
    <property type="term" value="P:regulation of DNA-templated transcription initiation"/>
    <property type="evidence" value="ECO:0007669"/>
    <property type="project" value="TreeGrafter"/>
</dbReference>
<dbReference type="SUPFAM" id="SSF46785">
    <property type="entry name" value="Winged helix' DNA-binding domain"/>
    <property type="match status" value="1"/>
</dbReference>
<dbReference type="Proteomes" id="UP000064939">
    <property type="component" value="Chromosome"/>
</dbReference>
<protein>
    <submittedName>
        <fullName evidence="7">LysR family transcriptional regulator</fullName>
    </submittedName>
</protein>
<gene>
    <name evidence="7" type="ORF">AOY20_13420</name>
</gene>
<keyword evidence="5" id="KW-0804">Transcription</keyword>
<keyword evidence="8" id="KW-1185">Reference proteome</keyword>
<evidence type="ECO:0000313" key="7">
    <source>
        <dbReference type="EMBL" id="ALH96460.1"/>
    </source>
</evidence>
<keyword evidence="3" id="KW-0238">DNA-binding</keyword>
<evidence type="ECO:0000256" key="4">
    <source>
        <dbReference type="ARBA" id="ARBA00023159"/>
    </source>
</evidence>
<sequence>MDIKQLRSFITISETKNITKAAALLNIVQPAVSRQIHLLEDELGVVLFERGRHGMHLTDEGKILEVYARRALKEIEAAKVELTTSNGTLQGTINVGILASLSELLSVSLMRVIKKKYPDVNLKVSVGYSGHLTEWLEKGDIDLALIYGTDSSKFIDIQPIVRERLWIIGPYNSDLNYNCPLSIKEISEFPLILPYAPHRLRSIIEQGFNSENCDLNICAEINDIQVQKQLVKEGFGYTILPLVSMKNDLQQKKFKMAPINNDSFYRDIALALPNTRHISKLVHTIALEILHCSRVAVEVKAWSGSEWIGK</sequence>
<organism evidence="7 8">
    <name type="scientific">Acinetobacter equi</name>
    <dbReference type="NCBI Taxonomy" id="1324350"/>
    <lineage>
        <taxon>Bacteria</taxon>
        <taxon>Pseudomonadati</taxon>
        <taxon>Pseudomonadota</taxon>
        <taxon>Gammaproteobacteria</taxon>
        <taxon>Moraxellales</taxon>
        <taxon>Moraxellaceae</taxon>
        <taxon>Acinetobacter</taxon>
    </lineage>
</organism>
<dbReference type="InterPro" id="IPR036388">
    <property type="entry name" value="WH-like_DNA-bd_sf"/>
</dbReference>
<evidence type="ECO:0000256" key="3">
    <source>
        <dbReference type="ARBA" id="ARBA00023125"/>
    </source>
</evidence>
<evidence type="ECO:0000256" key="5">
    <source>
        <dbReference type="ARBA" id="ARBA00023163"/>
    </source>
</evidence>
<reference evidence="7 8" key="1">
    <citation type="journal article" date="2015" name="Int. J. Syst. Evol. Microbiol.">
        <title>Acinetobacter equi sp. nov. isolated from horse faeces.</title>
        <authorList>
            <person name="Poppel M.T."/>
            <person name="Skiebe E."/>
            <person name="Laue M."/>
            <person name="Bergmann H."/>
            <person name="Ebersberger I."/>
            <person name="Garn T."/>
            <person name="Fruth A."/>
            <person name="Baumgardt S."/>
            <person name="Busse H.J."/>
            <person name="Wilharm G."/>
        </authorList>
    </citation>
    <scope>NUCLEOTIDE SEQUENCE [LARGE SCALE GENOMIC DNA]</scope>
    <source>
        <strain evidence="7 8">114</strain>
    </source>
</reference>
<dbReference type="SUPFAM" id="SSF53850">
    <property type="entry name" value="Periplasmic binding protein-like II"/>
    <property type="match status" value="1"/>
</dbReference>
<dbReference type="STRING" id="1324350.AOY20_13420"/>
<dbReference type="InterPro" id="IPR000847">
    <property type="entry name" value="LysR_HTH_N"/>
</dbReference>
<dbReference type="PANTHER" id="PTHR30293">
    <property type="entry name" value="TRANSCRIPTIONAL REGULATORY PROTEIN NAC-RELATED"/>
    <property type="match status" value="1"/>
</dbReference>
<dbReference type="InterPro" id="IPR036390">
    <property type="entry name" value="WH_DNA-bd_sf"/>
</dbReference>
<dbReference type="PANTHER" id="PTHR30293:SF0">
    <property type="entry name" value="NITROGEN ASSIMILATION REGULATORY PROTEIN NAC"/>
    <property type="match status" value="1"/>
</dbReference>
<dbReference type="PROSITE" id="PS50931">
    <property type="entry name" value="HTH_LYSR"/>
    <property type="match status" value="1"/>
</dbReference>
<evidence type="ECO:0000256" key="2">
    <source>
        <dbReference type="ARBA" id="ARBA00023015"/>
    </source>
</evidence>
<evidence type="ECO:0000313" key="8">
    <source>
        <dbReference type="Proteomes" id="UP000064939"/>
    </source>
</evidence>
<dbReference type="Pfam" id="PF00126">
    <property type="entry name" value="HTH_1"/>
    <property type="match status" value="1"/>
</dbReference>
<dbReference type="Gene3D" id="1.10.10.10">
    <property type="entry name" value="Winged helix-like DNA-binding domain superfamily/Winged helix DNA-binding domain"/>
    <property type="match status" value="1"/>
</dbReference>
<evidence type="ECO:0000259" key="6">
    <source>
        <dbReference type="PROSITE" id="PS50931"/>
    </source>
</evidence>
<dbReference type="Gene3D" id="3.40.190.290">
    <property type="match status" value="1"/>
</dbReference>
<dbReference type="AlphaFoldDB" id="A0A0N9VGB4"/>
<dbReference type="OrthoDB" id="8479357at2"/>
<dbReference type="GO" id="GO:0003700">
    <property type="term" value="F:DNA-binding transcription factor activity"/>
    <property type="evidence" value="ECO:0007669"/>
    <property type="project" value="InterPro"/>
</dbReference>